<evidence type="ECO:0000313" key="2">
    <source>
        <dbReference type="EMBL" id="MBT1695888.1"/>
    </source>
</evidence>
<sequence>MFNETSYRIQRECFLPRSNEQKKIQKTWFNQNTIDTWRHIRMYTPLTPLLKAFPGTRWLTVGDGRYGLDSVRLKQIEPSLRILPTDLSPYLLEEAKKEAIIEDYRVENAEFLSFQDNEFDFAFCKESYHHFPRPYLAVYEMLRVSKKGIIFIEPNDKYPQPVFRSMLDKILHLMKRTRGGSIAHRDAAFYEPAGNYIYTLSKREVEKVGLGLQLPAVATRYFNDHYEEGVEFEDASDASKLFAKVKKKIAWGKLKCDLGLSSRSNIIACIFKELPDPKTLDLLKKENFEINLLPQNPFLNKS</sequence>
<evidence type="ECO:0000259" key="1">
    <source>
        <dbReference type="Pfam" id="PF08241"/>
    </source>
</evidence>
<dbReference type="CDD" id="cd02440">
    <property type="entry name" value="AdoMet_MTases"/>
    <property type="match status" value="1"/>
</dbReference>
<feature type="domain" description="Methyltransferase type 11" evidence="1">
    <location>
        <begin position="68"/>
        <end position="149"/>
    </location>
</feature>
<organism evidence="2 3">
    <name type="scientific">Chryseosolibacter histidini</name>
    <dbReference type="NCBI Taxonomy" id="2782349"/>
    <lineage>
        <taxon>Bacteria</taxon>
        <taxon>Pseudomonadati</taxon>
        <taxon>Bacteroidota</taxon>
        <taxon>Cytophagia</taxon>
        <taxon>Cytophagales</taxon>
        <taxon>Chryseotaleaceae</taxon>
        <taxon>Chryseosolibacter</taxon>
    </lineage>
</organism>
<comment type="caution">
    <text evidence="2">The sequence shown here is derived from an EMBL/GenBank/DDBJ whole genome shotgun (WGS) entry which is preliminary data.</text>
</comment>
<gene>
    <name evidence="2" type="ORF">KK083_03295</name>
</gene>
<dbReference type="Pfam" id="PF08241">
    <property type="entry name" value="Methyltransf_11"/>
    <property type="match status" value="1"/>
</dbReference>
<protein>
    <submittedName>
        <fullName evidence="2">Methyltransferase domain-containing protein</fullName>
    </submittedName>
</protein>
<dbReference type="SUPFAM" id="SSF53335">
    <property type="entry name" value="S-adenosyl-L-methionine-dependent methyltransferases"/>
    <property type="match status" value="1"/>
</dbReference>
<keyword evidence="2" id="KW-0489">Methyltransferase</keyword>
<dbReference type="Gene3D" id="3.40.50.150">
    <property type="entry name" value="Vaccinia Virus protein VP39"/>
    <property type="match status" value="1"/>
</dbReference>
<keyword evidence="3" id="KW-1185">Reference proteome</keyword>
<dbReference type="RefSeq" id="WP_254160676.1">
    <property type="nucleotide sequence ID" value="NZ_JAHESF010000002.1"/>
</dbReference>
<dbReference type="GO" id="GO:0008757">
    <property type="term" value="F:S-adenosylmethionine-dependent methyltransferase activity"/>
    <property type="evidence" value="ECO:0007669"/>
    <property type="project" value="InterPro"/>
</dbReference>
<keyword evidence="2" id="KW-0808">Transferase</keyword>
<proteinExistence type="predicted"/>
<dbReference type="InterPro" id="IPR029063">
    <property type="entry name" value="SAM-dependent_MTases_sf"/>
</dbReference>
<dbReference type="InterPro" id="IPR013216">
    <property type="entry name" value="Methyltransf_11"/>
</dbReference>
<accession>A0AAP2GLK0</accession>
<dbReference type="EMBL" id="JAHESF010000002">
    <property type="protein sequence ID" value="MBT1695888.1"/>
    <property type="molecule type" value="Genomic_DNA"/>
</dbReference>
<reference evidence="2 3" key="1">
    <citation type="submission" date="2021-05" db="EMBL/GenBank/DDBJ databases">
        <title>A Polyphasic approach of four new species of the genus Ohtaekwangia: Ohtaekwangia histidinii sp. nov., Ohtaekwangia cretensis sp. nov., Ohtaekwangia indiensis sp. nov., Ohtaekwangia reichenbachii sp. nov. from diverse environment.</title>
        <authorList>
            <person name="Octaviana S."/>
        </authorList>
    </citation>
    <scope>NUCLEOTIDE SEQUENCE [LARGE SCALE GENOMIC DNA]</scope>
    <source>
        <strain evidence="2 3">PWU4</strain>
    </source>
</reference>
<evidence type="ECO:0000313" key="3">
    <source>
        <dbReference type="Proteomes" id="UP001319200"/>
    </source>
</evidence>
<dbReference type="GO" id="GO:0032259">
    <property type="term" value="P:methylation"/>
    <property type="evidence" value="ECO:0007669"/>
    <property type="project" value="UniProtKB-KW"/>
</dbReference>
<dbReference type="Proteomes" id="UP001319200">
    <property type="component" value="Unassembled WGS sequence"/>
</dbReference>
<name>A0AAP2GLK0_9BACT</name>
<dbReference type="AlphaFoldDB" id="A0AAP2GLK0"/>